<keyword evidence="2" id="KW-0496">Mitochondrion</keyword>
<sequence length="51" mass="6704">MPQMKPSMWLIMMIMLMFMFMFSMFKLYYFNFKFMPNYKFHKKLYTYKIKW</sequence>
<protein>
    <submittedName>
        <fullName evidence="2">ATP synthase subunit 8</fullName>
    </submittedName>
</protein>
<dbReference type="GeneID" id="65341380"/>
<dbReference type="EMBL" id="MT898425">
    <property type="protein sequence ID" value="QQD78146.1"/>
    <property type="molecule type" value="Genomic_DNA"/>
</dbReference>
<reference evidence="2" key="2">
    <citation type="journal article" date="2021" name="Insects">
        <title>Comparative Mitogenomic Analysis of Two Cuckoo Bees (Apoidea: Anthophila: Megachilidae) with Phylogenetic Implications.</title>
        <authorList>
            <person name="Lu H."/>
            <person name="He B."/>
            <person name="Hao Y."/>
            <person name="Zhou Z."/>
            <person name="Su C."/>
            <person name="Huang D."/>
        </authorList>
    </citation>
    <scope>NUCLEOTIDE SEQUENCE</scope>
</reference>
<accession>A0A7T4WNW5</accession>
<keyword evidence="1" id="KW-0812">Transmembrane</keyword>
<name>A0A7T4WNW5_9HYME</name>
<dbReference type="RefSeq" id="YP_010131885.1">
    <property type="nucleotide sequence ID" value="NC_056369.1"/>
</dbReference>
<feature type="transmembrane region" description="Helical" evidence="1">
    <location>
        <begin position="6"/>
        <end position="29"/>
    </location>
</feature>
<proteinExistence type="predicted"/>
<geneLocation type="mitochondrion" evidence="2"/>
<evidence type="ECO:0000313" key="2">
    <source>
        <dbReference type="EMBL" id="QQD78146.1"/>
    </source>
</evidence>
<keyword evidence="1" id="KW-1133">Transmembrane helix</keyword>
<reference evidence="2" key="1">
    <citation type="submission" date="2020-08" db="EMBL/GenBank/DDBJ databases">
        <authorList>
            <person name="Lu H.H."/>
            <person name="He B."/>
            <person name="Huang D.Y."/>
        </authorList>
    </citation>
    <scope>NUCLEOTIDE SEQUENCE</scope>
</reference>
<keyword evidence="1" id="KW-0472">Membrane</keyword>
<gene>
    <name evidence="2" type="primary">atp8</name>
</gene>
<evidence type="ECO:0000256" key="1">
    <source>
        <dbReference type="SAM" id="Phobius"/>
    </source>
</evidence>
<organism evidence="2">
    <name type="scientific">Coelioxys fenestrata</name>
    <dbReference type="NCBI Taxonomy" id="621226"/>
    <lineage>
        <taxon>Eukaryota</taxon>
        <taxon>Metazoa</taxon>
        <taxon>Ecdysozoa</taxon>
        <taxon>Arthropoda</taxon>
        <taxon>Hexapoda</taxon>
        <taxon>Insecta</taxon>
        <taxon>Pterygota</taxon>
        <taxon>Neoptera</taxon>
        <taxon>Endopterygota</taxon>
        <taxon>Hymenoptera</taxon>
        <taxon>Apocrita</taxon>
        <taxon>Aculeata</taxon>
        <taxon>Apoidea</taxon>
        <taxon>Anthophila</taxon>
        <taxon>Megachilidae</taxon>
        <taxon>Megachilinae</taxon>
        <taxon>Coelioxys</taxon>
    </lineage>
</organism>
<dbReference type="AlphaFoldDB" id="A0A7T4WNW5"/>